<dbReference type="Gene3D" id="3.40.50.2000">
    <property type="entry name" value="Glycogen Phosphorylase B"/>
    <property type="match status" value="1"/>
</dbReference>
<protein>
    <recommendedName>
        <fullName evidence="2">Glycosyl transferase family 1 domain-containing protein</fullName>
    </recommendedName>
</protein>
<name>X0T3F1_9ZZZZ</name>
<evidence type="ECO:0000313" key="1">
    <source>
        <dbReference type="EMBL" id="GAF87988.1"/>
    </source>
</evidence>
<accession>X0T3F1</accession>
<dbReference type="SUPFAM" id="SSF53756">
    <property type="entry name" value="UDP-Glycosyltransferase/glycogen phosphorylase"/>
    <property type="match status" value="1"/>
</dbReference>
<dbReference type="Pfam" id="PF13692">
    <property type="entry name" value="Glyco_trans_1_4"/>
    <property type="match status" value="1"/>
</dbReference>
<dbReference type="AlphaFoldDB" id="X0T3F1"/>
<reference evidence="1" key="1">
    <citation type="journal article" date="2014" name="Front. Microbiol.">
        <title>High frequency of phylogenetically diverse reductive dehalogenase-homologous genes in deep subseafloor sedimentary metagenomes.</title>
        <authorList>
            <person name="Kawai M."/>
            <person name="Futagami T."/>
            <person name="Toyoda A."/>
            <person name="Takaki Y."/>
            <person name="Nishi S."/>
            <person name="Hori S."/>
            <person name="Arai W."/>
            <person name="Tsubouchi T."/>
            <person name="Morono Y."/>
            <person name="Uchiyama I."/>
            <person name="Ito T."/>
            <person name="Fujiyama A."/>
            <person name="Inagaki F."/>
            <person name="Takami H."/>
        </authorList>
    </citation>
    <scope>NUCLEOTIDE SEQUENCE</scope>
    <source>
        <strain evidence="1">Expedition CK06-06</strain>
    </source>
</reference>
<sequence>HRVNKGIDLDWWQRTSTRQDLDGEPSVLYGEIWRDIKHPLHLFYAVNEIYKENPDIRMNVWGCNMKQAFWTNILKTLRFDEFLGKRGVKGIVDYPEHYYTRGDVLVSPSLYGDITRVHQEAMACGCPTICWDTDQFKESHPYKYARAFDLDDLAQKIMEVHGEVLDDREGIARQCRNLAEKYFDINLEAQQVVKILRDVVSAQ</sequence>
<proteinExistence type="predicted"/>
<organism evidence="1">
    <name type="scientific">marine sediment metagenome</name>
    <dbReference type="NCBI Taxonomy" id="412755"/>
    <lineage>
        <taxon>unclassified sequences</taxon>
        <taxon>metagenomes</taxon>
        <taxon>ecological metagenomes</taxon>
    </lineage>
</organism>
<comment type="caution">
    <text evidence="1">The sequence shown here is derived from an EMBL/GenBank/DDBJ whole genome shotgun (WGS) entry which is preliminary data.</text>
</comment>
<dbReference type="EMBL" id="BARS01011257">
    <property type="protein sequence ID" value="GAF87988.1"/>
    <property type="molecule type" value="Genomic_DNA"/>
</dbReference>
<feature type="non-terminal residue" evidence="1">
    <location>
        <position position="1"/>
    </location>
</feature>
<gene>
    <name evidence="1" type="ORF">S01H1_20541</name>
</gene>
<evidence type="ECO:0008006" key="2">
    <source>
        <dbReference type="Google" id="ProtNLM"/>
    </source>
</evidence>